<evidence type="ECO:0000256" key="1">
    <source>
        <dbReference type="SAM" id="MobiDB-lite"/>
    </source>
</evidence>
<feature type="compositionally biased region" description="Basic and acidic residues" evidence="1">
    <location>
        <begin position="1"/>
        <end position="10"/>
    </location>
</feature>
<feature type="region of interest" description="Disordered" evidence="1">
    <location>
        <begin position="1"/>
        <end position="26"/>
    </location>
</feature>
<evidence type="ECO:0000313" key="2">
    <source>
        <dbReference type="EMBL" id="QHT78806.1"/>
    </source>
</evidence>
<reference evidence="2" key="1">
    <citation type="journal article" date="2020" name="Nature">
        <title>Giant virus diversity and host interactions through global metagenomics.</title>
        <authorList>
            <person name="Schulz F."/>
            <person name="Roux S."/>
            <person name="Paez-Espino D."/>
            <person name="Jungbluth S."/>
            <person name="Walsh D.A."/>
            <person name="Denef V.J."/>
            <person name="McMahon K.D."/>
            <person name="Konstantinidis K.T."/>
            <person name="Eloe-Fadrosh E.A."/>
            <person name="Kyrpides N.C."/>
            <person name="Woyke T."/>
        </authorList>
    </citation>
    <scope>NUCLEOTIDE SEQUENCE</scope>
    <source>
        <strain evidence="2">GVMAG-M-3300023179-92</strain>
    </source>
</reference>
<dbReference type="EMBL" id="MN739938">
    <property type="protein sequence ID" value="QHT78806.1"/>
    <property type="molecule type" value="Genomic_DNA"/>
</dbReference>
<accession>A0A6C0HF82</accession>
<protein>
    <recommendedName>
        <fullName evidence="3">SMODS and SLOG-associating 2TM effector domain-containing protein</fullName>
    </recommendedName>
</protein>
<proteinExistence type="predicted"/>
<dbReference type="AlphaFoldDB" id="A0A6C0HF82"/>
<evidence type="ECO:0008006" key="3">
    <source>
        <dbReference type="Google" id="ProtNLM"/>
    </source>
</evidence>
<name>A0A6C0HF82_9ZZZZ</name>
<sequence>MSVELTDVKIDTPNFHSNPEENEKSNANETIKKLKIFYYQDDQVYLLDKRFQRLQRDGVKLLSKSQTYDKITKVIKIITIVFSLSSSYLSAVSGINEMLKNYLITSFSLLCAVVSGISSIKNYSSESTRLYIGYTNYLLKCSEVEQAFYHFEGTMPYDELILSIDKLFTEYEKDIEKTTKEQLSNAEKRIIYTQEVIENHLRSKNNGELPKWYNDKVKLEDYKDRYDLNLLKQKKEEQEKKKTEKLLNKSLYQKIKDKIFYK</sequence>
<organism evidence="2">
    <name type="scientific">viral metagenome</name>
    <dbReference type="NCBI Taxonomy" id="1070528"/>
    <lineage>
        <taxon>unclassified sequences</taxon>
        <taxon>metagenomes</taxon>
        <taxon>organismal metagenomes</taxon>
    </lineage>
</organism>